<gene>
    <name evidence="3" type="ORF">Ctob_014392</name>
</gene>
<feature type="region of interest" description="Disordered" evidence="2">
    <location>
        <begin position="326"/>
        <end position="345"/>
    </location>
</feature>
<sequence length="906" mass="100306">MIDEEAVQMYEIAQSGDSGGSALQGSVEGESAETSSSHTDLPDVGAGLTVSKCLTTGGKRKVGMGSGIGTLKHVNLERLKPPALLQAAKRRAEALSDAVKELNRKTEQYRKWKADAVSQKRLNDLLEGALQEAREMFDDVEAAANELRERLQLFDEAAAILHAAGQDDVPMLYAANVVRGDIAPTCIFSRFMGDAMHCFEQYVPETRRFSLNVKDWLAFAEAQSSPARCMKILCVCVAKRAYESRKTRYDKRNERNRQRTMLGKELAGAQKKAAKKKAQKKAASPEGPMLTISSIAAVEDALRDKSLPASDTVDRKHAQRLSGRLIRRTFGDEDEDEEKADEEPVTGVAQLCADDDGDGFWYSIHYPGIEDADVVDLDCLVTGDLGSSGDGTLDLVPFAEMTMPQMAEAKDLTKDALYEELAARRDLGIYKGKLAKATSKPALAAALFSHLSNLREQLEQLYAIAEGVALGEIDEGIAKTAVDQLQQTAGRQADKQAEAPVATVIATEPLIADTASKVLAFNIADLSHRFSINIARFAVSSTMDSDTLNELVEYVLSEIKRGSDGMLNVLFEKADGALTNLIRELKASVRSSCWVHKYKNNVQGIRSMADDDEGSESFSKGRLLRVVKKLIGVASNEKDEKKYRAVLMGLMGKTDMLSQAALAWVMLCPEFLDALDAEPDCWREHTVLTILGLAFLAWDMPHLTDVERSHRIELCEALLIYSMAGEQMYLPFLNESNQGAEPGLVGILASKIGPFTSQNLIAFLQNGAARRQFRQQFPDEYKSLVELSLNNNDLENFFSLIAQQLGYKPMLRDFEARCQQLDFLQRTQLDPFRDFMILLSKRKKYDLCELLLPQSVLEWNDGIAIDPQHPLWIEYLEEIARRAVAANKGKFEGIHQQHKKAATGAR</sequence>
<dbReference type="EMBL" id="JWZX01002164">
    <property type="protein sequence ID" value="KOO30783.1"/>
    <property type="molecule type" value="Genomic_DNA"/>
</dbReference>
<organism evidence="3 4">
    <name type="scientific">Chrysochromulina tobinii</name>
    <dbReference type="NCBI Taxonomy" id="1460289"/>
    <lineage>
        <taxon>Eukaryota</taxon>
        <taxon>Haptista</taxon>
        <taxon>Haptophyta</taxon>
        <taxon>Prymnesiophyceae</taxon>
        <taxon>Prymnesiales</taxon>
        <taxon>Chrysochromulinaceae</taxon>
        <taxon>Chrysochromulina</taxon>
    </lineage>
</organism>
<accession>A0A0M0JXB7</accession>
<feature type="compositionally biased region" description="Acidic residues" evidence="2">
    <location>
        <begin position="332"/>
        <end position="344"/>
    </location>
</feature>
<keyword evidence="1" id="KW-0175">Coiled coil</keyword>
<evidence type="ECO:0000256" key="1">
    <source>
        <dbReference type="SAM" id="Coils"/>
    </source>
</evidence>
<feature type="compositionally biased region" description="Basic and acidic residues" evidence="2">
    <location>
        <begin position="247"/>
        <end position="257"/>
    </location>
</feature>
<feature type="region of interest" description="Disordered" evidence="2">
    <location>
        <begin position="247"/>
        <end position="287"/>
    </location>
</feature>
<name>A0A0M0JXB7_9EUKA</name>
<evidence type="ECO:0000313" key="4">
    <source>
        <dbReference type="Proteomes" id="UP000037460"/>
    </source>
</evidence>
<protein>
    <submittedName>
        <fullName evidence="3">Uncharacterized protein</fullName>
    </submittedName>
</protein>
<feature type="region of interest" description="Disordered" evidence="2">
    <location>
        <begin position="13"/>
        <end position="43"/>
    </location>
</feature>
<reference evidence="4" key="1">
    <citation type="journal article" date="2015" name="PLoS Genet.">
        <title>Genome Sequence and Transcriptome Analyses of Chrysochromulina tobin: Metabolic Tools for Enhanced Algal Fitness in the Prominent Order Prymnesiales (Haptophyceae).</title>
        <authorList>
            <person name="Hovde B.T."/>
            <person name="Deodato C.R."/>
            <person name="Hunsperger H.M."/>
            <person name="Ryken S.A."/>
            <person name="Yost W."/>
            <person name="Jha R.K."/>
            <person name="Patterson J."/>
            <person name="Monnat R.J. Jr."/>
            <person name="Barlow S.B."/>
            <person name="Starkenburg S.R."/>
            <person name="Cattolico R.A."/>
        </authorList>
    </citation>
    <scope>NUCLEOTIDE SEQUENCE</scope>
    <source>
        <strain evidence="4">CCMP291</strain>
    </source>
</reference>
<dbReference type="AlphaFoldDB" id="A0A0M0JXB7"/>
<keyword evidence="4" id="KW-1185">Reference proteome</keyword>
<dbReference type="Proteomes" id="UP000037460">
    <property type="component" value="Unassembled WGS sequence"/>
</dbReference>
<feature type="coiled-coil region" evidence="1">
    <location>
        <begin position="85"/>
        <end position="157"/>
    </location>
</feature>
<evidence type="ECO:0000313" key="3">
    <source>
        <dbReference type="EMBL" id="KOO30783.1"/>
    </source>
</evidence>
<proteinExistence type="predicted"/>
<evidence type="ECO:0000256" key="2">
    <source>
        <dbReference type="SAM" id="MobiDB-lite"/>
    </source>
</evidence>
<comment type="caution">
    <text evidence="3">The sequence shown here is derived from an EMBL/GenBank/DDBJ whole genome shotgun (WGS) entry which is preliminary data.</text>
</comment>